<name>A0ABU9TVC5_9GAMM</name>
<dbReference type="Pfam" id="PF03928">
    <property type="entry name" value="HbpS-like"/>
    <property type="match status" value="1"/>
</dbReference>
<dbReference type="RefSeq" id="WP_339892632.1">
    <property type="nucleotide sequence ID" value="NZ_CAXBCE010000069.1"/>
</dbReference>
<protein>
    <submittedName>
        <fullName evidence="1">Heme-binding protein</fullName>
    </submittedName>
</protein>
<dbReference type="InterPro" id="IPR038084">
    <property type="entry name" value="PduO/GlcC-like_sf"/>
</dbReference>
<gene>
    <name evidence="1" type="ORF">WNY58_14860</name>
</gene>
<dbReference type="Proteomes" id="UP001449225">
    <property type="component" value="Unassembled WGS sequence"/>
</dbReference>
<dbReference type="Gene3D" id="3.30.450.150">
    <property type="entry name" value="Haem-degrading domain"/>
    <property type="match status" value="1"/>
</dbReference>
<reference evidence="1 2" key="1">
    <citation type="submission" date="2024-03" db="EMBL/GenBank/DDBJ databases">
        <title>Community enrichment and isolation of bacterial strains for fucoidan degradation.</title>
        <authorList>
            <person name="Sichert A."/>
        </authorList>
    </citation>
    <scope>NUCLEOTIDE SEQUENCE [LARGE SCALE GENOMIC DNA]</scope>
    <source>
        <strain evidence="1 2">AS76</strain>
    </source>
</reference>
<dbReference type="InterPro" id="IPR005624">
    <property type="entry name" value="PduO/GlcC-like"/>
</dbReference>
<proteinExistence type="predicted"/>
<dbReference type="SUPFAM" id="SSF143744">
    <property type="entry name" value="GlcG-like"/>
    <property type="match status" value="1"/>
</dbReference>
<comment type="caution">
    <text evidence="1">The sequence shown here is derived from an EMBL/GenBank/DDBJ whole genome shotgun (WGS) entry which is preliminary data.</text>
</comment>
<dbReference type="PANTHER" id="PTHR34309">
    <property type="entry name" value="SLR1406 PROTEIN"/>
    <property type="match status" value="1"/>
</dbReference>
<evidence type="ECO:0000313" key="2">
    <source>
        <dbReference type="Proteomes" id="UP001449225"/>
    </source>
</evidence>
<sequence>MNQSLAATLITKAEQKAEELGVNVCIAVTDQGGHLNAFTRMNNAFLGSIDVAVGKAKTSSLFPIPSGVFGKLIREENLLGMENSNQGLIGFGGGHPVFIAGNQVGAIGISGATEAQDTAIAEFAVKESELDG</sequence>
<dbReference type="EMBL" id="JBBMRA010000017">
    <property type="protein sequence ID" value="MEM5537668.1"/>
    <property type="molecule type" value="Genomic_DNA"/>
</dbReference>
<evidence type="ECO:0000313" key="1">
    <source>
        <dbReference type="EMBL" id="MEM5537668.1"/>
    </source>
</evidence>
<dbReference type="InterPro" id="IPR052517">
    <property type="entry name" value="GlcG_carb_metab_protein"/>
</dbReference>
<organism evidence="1 2">
    <name type="scientific">Neptuniibacter pectenicola</name>
    <dbReference type="NCBI Taxonomy" id="1806669"/>
    <lineage>
        <taxon>Bacteria</taxon>
        <taxon>Pseudomonadati</taxon>
        <taxon>Pseudomonadota</taxon>
        <taxon>Gammaproteobacteria</taxon>
        <taxon>Oceanospirillales</taxon>
        <taxon>Oceanospirillaceae</taxon>
        <taxon>Neptuniibacter</taxon>
    </lineage>
</organism>
<dbReference type="PANTHER" id="PTHR34309:SF1">
    <property type="entry name" value="PROTEIN GLCG"/>
    <property type="match status" value="1"/>
</dbReference>
<accession>A0ABU9TVC5</accession>
<keyword evidence="2" id="KW-1185">Reference proteome</keyword>